<evidence type="ECO:0000313" key="6">
    <source>
        <dbReference type="Proteomes" id="UP000030742"/>
    </source>
</evidence>
<evidence type="ECO:0000313" key="3">
    <source>
        <dbReference type="EMBL" id="ERL84813.1"/>
    </source>
</evidence>
<keyword evidence="5" id="KW-1185">Reference proteome</keyword>
<evidence type="ECO:0008006" key="7">
    <source>
        <dbReference type="Google" id="ProtNLM"/>
    </source>
</evidence>
<proteinExistence type="predicted"/>
<organism evidence="2">
    <name type="scientific">Dendroctonus ponderosae</name>
    <name type="common">Mountain pine beetle</name>
    <dbReference type="NCBI Taxonomy" id="77166"/>
    <lineage>
        <taxon>Eukaryota</taxon>
        <taxon>Metazoa</taxon>
        <taxon>Ecdysozoa</taxon>
        <taxon>Arthropoda</taxon>
        <taxon>Hexapoda</taxon>
        <taxon>Insecta</taxon>
        <taxon>Pterygota</taxon>
        <taxon>Neoptera</taxon>
        <taxon>Endopterygota</taxon>
        <taxon>Coleoptera</taxon>
        <taxon>Polyphaga</taxon>
        <taxon>Cucujiformia</taxon>
        <taxon>Curculionidae</taxon>
        <taxon>Scolytinae</taxon>
        <taxon>Dendroctonus</taxon>
    </lineage>
</organism>
<dbReference type="HOGENOM" id="CLU_1200919_0_0_1"/>
<feature type="non-terminal residue" evidence="2">
    <location>
        <position position="1"/>
    </location>
</feature>
<feature type="signal peptide" evidence="1">
    <location>
        <begin position="1"/>
        <end position="24"/>
    </location>
</feature>
<accession>N6SXW4</accession>
<dbReference type="KEGG" id="dpa:109542842"/>
<dbReference type="OrthoDB" id="6782236at2759"/>
<protein>
    <recommendedName>
        <fullName evidence="7">Protein TsetseEP domain-containing protein</fullName>
    </recommendedName>
</protein>
<reference evidence="5 6" key="1">
    <citation type="journal article" date="2013" name="Genome Biol.">
        <title>Draft genome of the mountain pine beetle, Dendroctonus ponderosae Hopkins, a major forest pest.</title>
        <authorList>
            <person name="Keeling C.I."/>
            <person name="Yuen M.M."/>
            <person name="Liao N.Y."/>
            <person name="Docking T.R."/>
            <person name="Chan S.K."/>
            <person name="Taylor G.A."/>
            <person name="Palmquist D.L."/>
            <person name="Jackman S.D."/>
            <person name="Nguyen A."/>
            <person name="Li M."/>
            <person name="Henderson H."/>
            <person name="Janes J.K."/>
            <person name="Zhao Y."/>
            <person name="Pandoh P."/>
            <person name="Moore R."/>
            <person name="Sperling F.A."/>
            <person name="Huber D.P."/>
            <person name="Birol I."/>
            <person name="Jones S.J."/>
            <person name="Bohlmann J."/>
        </authorList>
    </citation>
    <scope>NUCLEOTIDE SEQUENCE</scope>
</reference>
<sequence length="234" mass="25415">MKIFAAFFVALLAVHASTQSPVSADDSSTKQTVVEILNELLKVSAVLLEDANTYVNDLKENEQVIADKLASLIAKELEDVNGILVSLVDELKDGATDDGKFVLGCIDAEQSKVDAAVAKTIQIIADNVLSEVPLITDLLDVILRQASELQEDVKLQTDSLDTCDSEDSECFKTFATGAVKIAQQIASNIAEDYDILVTVTQSIIGDVESWDIRGILREDTQAIFNEVVECIYSK</sequence>
<evidence type="ECO:0000313" key="4">
    <source>
        <dbReference type="EnsemblMetazoa" id="XP_019767820.1"/>
    </source>
</evidence>
<gene>
    <name evidence="4" type="primary">109542842</name>
    <name evidence="3" type="ORF">D910_02237</name>
    <name evidence="2" type="ORF">YQE_10690</name>
</gene>
<dbReference type="EnsemblMetazoa" id="XM_019912261.1">
    <property type="protein sequence ID" value="XP_019767820.1"/>
    <property type="gene ID" value="LOC109542842"/>
</dbReference>
<dbReference type="Proteomes" id="UP000019118">
    <property type="component" value="Unassembled WGS sequence"/>
</dbReference>
<dbReference type="Proteomes" id="UP000030742">
    <property type="component" value="Unassembled WGS sequence"/>
</dbReference>
<name>N6SXW4_DENPD</name>
<reference evidence="4" key="2">
    <citation type="submission" date="2024-08" db="UniProtKB">
        <authorList>
            <consortium name="EnsemblMetazoa"/>
        </authorList>
    </citation>
    <scope>IDENTIFICATION</scope>
</reference>
<dbReference type="AlphaFoldDB" id="N6SXW4"/>
<evidence type="ECO:0000313" key="2">
    <source>
        <dbReference type="EMBL" id="ENN72589.1"/>
    </source>
</evidence>
<evidence type="ECO:0000313" key="5">
    <source>
        <dbReference type="Proteomes" id="UP000019118"/>
    </source>
</evidence>
<keyword evidence="1" id="KW-0732">Signal</keyword>
<feature type="chain" id="PRO_5010971639" description="Protein TsetseEP domain-containing protein" evidence="1">
    <location>
        <begin position="25"/>
        <end position="234"/>
    </location>
</feature>
<evidence type="ECO:0000256" key="1">
    <source>
        <dbReference type="SAM" id="SignalP"/>
    </source>
</evidence>
<dbReference type="EMBL" id="KB631625">
    <property type="protein sequence ID" value="ERL84813.1"/>
    <property type="molecule type" value="Genomic_DNA"/>
</dbReference>
<dbReference type="EMBL" id="KB741213">
    <property type="protein sequence ID" value="ENN72589.1"/>
    <property type="molecule type" value="Genomic_DNA"/>
</dbReference>